<reference evidence="3" key="1">
    <citation type="submission" date="2025-08" db="UniProtKB">
        <authorList>
            <consortium name="RefSeq"/>
        </authorList>
    </citation>
    <scope>IDENTIFICATION</scope>
    <source>
        <tissue evidence="3">Seedling</tissue>
    </source>
</reference>
<dbReference type="AlphaFoldDB" id="A0A6P3ZK65"/>
<keyword evidence="1" id="KW-1133">Transmembrane helix</keyword>
<dbReference type="KEGG" id="zju:107412258"/>
<dbReference type="Proteomes" id="UP001652623">
    <property type="component" value="Chromosome 10"/>
</dbReference>
<evidence type="ECO:0000256" key="1">
    <source>
        <dbReference type="SAM" id="Phobius"/>
    </source>
</evidence>
<dbReference type="GeneID" id="107412258"/>
<dbReference type="InParanoid" id="A0A6P3ZK65"/>
<gene>
    <name evidence="3" type="primary">LOC107412258</name>
</gene>
<keyword evidence="2" id="KW-1185">Reference proteome</keyword>
<organism evidence="2 3">
    <name type="scientific">Ziziphus jujuba</name>
    <name type="common">Chinese jujube</name>
    <name type="synonym">Ziziphus sativa</name>
    <dbReference type="NCBI Taxonomy" id="326968"/>
    <lineage>
        <taxon>Eukaryota</taxon>
        <taxon>Viridiplantae</taxon>
        <taxon>Streptophyta</taxon>
        <taxon>Embryophyta</taxon>
        <taxon>Tracheophyta</taxon>
        <taxon>Spermatophyta</taxon>
        <taxon>Magnoliopsida</taxon>
        <taxon>eudicotyledons</taxon>
        <taxon>Gunneridae</taxon>
        <taxon>Pentapetalae</taxon>
        <taxon>rosids</taxon>
        <taxon>fabids</taxon>
        <taxon>Rosales</taxon>
        <taxon>Rhamnaceae</taxon>
        <taxon>Paliureae</taxon>
        <taxon>Ziziphus</taxon>
    </lineage>
</organism>
<name>A0A6P3ZK65_ZIZJJ</name>
<protein>
    <submittedName>
        <fullName evidence="3">Uncharacterized protein LOC107412258 isoform X1</fullName>
    </submittedName>
</protein>
<evidence type="ECO:0000313" key="3">
    <source>
        <dbReference type="RefSeq" id="XP_015875474.2"/>
    </source>
</evidence>
<accession>A0A6P3ZK65</accession>
<dbReference type="RefSeq" id="XP_015875474.2">
    <property type="nucleotide sequence ID" value="XM_016019988.3"/>
</dbReference>
<keyword evidence="1" id="KW-0472">Membrane</keyword>
<evidence type="ECO:0000313" key="2">
    <source>
        <dbReference type="Proteomes" id="UP001652623"/>
    </source>
</evidence>
<sequence>MGWQSLVMDAWIREAEEASKLVEDLENKYKNKNPEQWRLRDAGLSKLLELGVKLDRLESLLRNPPTKPVLTKEDVEFRWKMLSDIQIRTKALVLNFSSLPSPSRQGSLPIVETKTDCNEALDGLKLSSSKEDLELLKPLISEDVTFGQVEIKPSNSHTSWKAFWKTCGTICVVLWVTAFLFGLLFLCMAL</sequence>
<feature type="transmembrane region" description="Helical" evidence="1">
    <location>
        <begin position="162"/>
        <end position="186"/>
    </location>
</feature>
<keyword evidence="1" id="KW-0812">Transmembrane</keyword>
<proteinExistence type="predicted"/>